<proteinExistence type="inferred from homology"/>
<protein>
    <submittedName>
        <fullName evidence="4">Fe(3+) ABC transporter substrate-binding protein</fullName>
    </submittedName>
</protein>
<dbReference type="EMBL" id="QEQK01000005">
    <property type="protein sequence ID" value="PWN56398.1"/>
    <property type="molecule type" value="Genomic_DNA"/>
</dbReference>
<evidence type="ECO:0000256" key="2">
    <source>
        <dbReference type="ARBA" id="ARBA00022729"/>
    </source>
</evidence>
<dbReference type="GO" id="GO:0030288">
    <property type="term" value="C:outer membrane-bounded periplasmic space"/>
    <property type="evidence" value="ECO:0007669"/>
    <property type="project" value="TreeGrafter"/>
</dbReference>
<keyword evidence="5" id="KW-1185">Reference proteome</keyword>
<gene>
    <name evidence="4" type="ORF">DEH80_06040</name>
</gene>
<dbReference type="AlphaFoldDB" id="A0A363ULU0"/>
<comment type="caution">
    <text evidence="4">The sequence shown here is derived from an EMBL/GenBank/DDBJ whole genome shotgun (WGS) entry which is preliminary data.</text>
</comment>
<sequence length="344" mass="37299">MLRHSALLLVATGLVLSACSKSSDQTGADAPLVIYSSRNEQLIKPLFDRYTAETGQAIQFITGKEGPLLQRMRSEGADSPADLLITVDAGNLWKAADDGLLQPARSDVMDERIPAHLRDPDGRWFGLSVRARTIVYSTERVDPDALSTYAALGDPAWQGRLCLRTSQKVYNQSLVAMMISAQGEPATEAVVRSWVDNLAAEPYSNDTAVMEAILAGQCDVGIVNTYYFGRLQRQDPDIPLALFWPNQAESLGELRGVHVNVSGAGITAATDQFEAARAFLEWMAGQEAQDLLADGNLEYPANPAVPSDPLVKAWGDFVPNVINVSEAGKLQPAAVKLMERVGYH</sequence>
<keyword evidence="2" id="KW-0732">Signal</keyword>
<comment type="similarity">
    <text evidence="1">Belongs to the bacterial solute-binding protein 1 family.</text>
</comment>
<dbReference type="OrthoDB" id="9769567at2"/>
<dbReference type="Proteomes" id="UP000251800">
    <property type="component" value="Unassembled WGS sequence"/>
</dbReference>
<dbReference type="PANTHER" id="PTHR30006">
    <property type="entry name" value="THIAMINE-BINDING PERIPLASMIC PROTEIN-RELATED"/>
    <property type="match status" value="1"/>
</dbReference>
<feature type="binding site" evidence="3">
    <location>
        <position position="226"/>
    </location>
    <ligand>
        <name>Fe cation</name>
        <dbReference type="ChEBI" id="CHEBI:24875"/>
    </ligand>
</feature>
<evidence type="ECO:0000256" key="3">
    <source>
        <dbReference type="PIRSR" id="PIRSR002825-1"/>
    </source>
</evidence>
<dbReference type="SUPFAM" id="SSF53850">
    <property type="entry name" value="Periplasmic binding protein-like II"/>
    <property type="match status" value="1"/>
</dbReference>
<evidence type="ECO:0000313" key="4">
    <source>
        <dbReference type="EMBL" id="PWN56398.1"/>
    </source>
</evidence>
<evidence type="ECO:0000313" key="5">
    <source>
        <dbReference type="Proteomes" id="UP000251800"/>
    </source>
</evidence>
<keyword evidence="3" id="KW-0408">Iron</keyword>
<keyword evidence="3" id="KW-0479">Metal-binding</keyword>
<evidence type="ECO:0000256" key="1">
    <source>
        <dbReference type="ARBA" id="ARBA00008520"/>
    </source>
</evidence>
<dbReference type="GO" id="GO:0046872">
    <property type="term" value="F:metal ion binding"/>
    <property type="evidence" value="ECO:0007669"/>
    <property type="project" value="UniProtKB-KW"/>
</dbReference>
<dbReference type="InterPro" id="IPR026045">
    <property type="entry name" value="Ferric-bd"/>
</dbReference>
<dbReference type="Gene3D" id="3.40.190.10">
    <property type="entry name" value="Periplasmic binding protein-like II"/>
    <property type="match status" value="2"/>
</dbReference>
<organism evidence="4 5">
    <name type="scientific">Abyssibacter profundi</name>
    <dbReference type="NCBI Taxonomy" id="2182787"/>
    <lineage>
        <taxon>Bacteria</taxon>
        <taxon>Pseudomonadati</taxon>
        <taxon>Pseudomonadota</taxon>
        <taxon>Gammaproteobacteria</taxon>
        <taxon>Chromatiales</taxon>
        <taxon>Oceanococcaceae</taxon>
        <taxon>Abyssibacter</taxon>
    </lineage>
</organism>
<dbReference type="Pfam" id="PF13343">
    <property type="entry name" value="SBP_bac_6"/>
    <property type="match status" value="1"/>
</dbReference>
<dbReference type="PANTHER" id="PTHR30006:SF15">
    <property type="entry name" value="IRON-UTILIZATION PERIPLASMIC PROTEIN"/>
    <property type="match status" value="1"/>
</dbReference>
<dbReference type="PROSITE" id="PS51257">
    <property type="entry name" value="PROKAR_LIPOPROTEIN"/>
    <property type="match status" value="1"/>
</dbReference>
<accession>A0A363ULU0</accession>
<feature type="binding site" evidence="3">
    <location>
        <position position="227"/>
    </location>
    <ligand>
        <name>Fe cation</name>
        <dbReference type="ChEBI" id="CHEBI:24875"/>
    </ligand>
</feature>
<reference evidence="4 5" key="1">
    <citation type="submission" date="2018-05" db="EMBL/GenBank/DDBJ databases">
        <title>Abyssibacter profundi OUC007T gen. nov., sp. nov, a marine bacterium isolated from seawater of the Mariana Trench.</title>
        <authorList>
            <person name="Zhou S."/>
        </authorList>
    </citation>
    <scope>NUCLEOTIDE SEQUENCE [LARGE SCALE GENOMIC DNA]</scope>
    <source>
        <strain evidence="4 5">OUC007</strain>
    </source>
</reference>
<dbReference type="RefSeq" id="WP_109719592.1">
    <property type="nucleotide sequence ID" value="NZ_QEQK01000005.1"/>
</dbReference>
<dbReference type="PIRSF" id="PIRSF002825">
    <property type="entry name" value="CfbpA"/>
    <property type="match status" value="1"/>
</dbReference>
<name>A0A363ULU0_9GAMM</name>